<organism evidence="3 4">
    <name type="scientific">Nitrincola nitratireducens</name>
    <dbReference type="NCBI Taxonomy" id="1229521"/>
    <lineage>
        <taxon>Bacteria</taxon>
        <taxon>Pseudomonadati</taxon>
        <taxon>Pseudomonadota</taxon>
        <taxon>Gammaproteobacteria</taxon>
        <taxon>Oceanospirillales</taxon>
        <taxon>Oceanospirillaceae</taxon>
        <taxon>Nitrincola</taxon>
    </lineage>
</organism>
<feature type="transmembrane region" description="Helical" evidence="2">
    <location>
        <begin position="45"/>
        <end position="63"/>
    </location>
</feature>
<dbReference type="STRING" id="1229521.D791_03279"/>
<evidence type="ECO:0000256" key="1">
    <source>
        <dbReference type="SAM" id="MobiDB-lite"/>
    </source>
</evidence>
<name>W9URQ1_9GAMM</name>
<dbReference type="InterPro" id="IPR006311">
    <property type="entry name" value="TAT_signal"/>
</dbReference>
<feature type="compositionally biased region" description="Polar residues" evidence="1">
    <location>
        <begin position="1"/>
        <end position="10"/>
    </location>
</feature>
<proteinExistence type="predicted"/>
<feature type="region of interest" description="Disordered" evidence="1">
    <location>
        <begin position="1"/>
        <end position="27"/>
    </location>
</feature>
<comment type="caution">
    <text evidence="3">The sequence shown here is derived from an EMBL/GenBank/DDBJ whole genome shotgun (WGS) entry which is preliminary data.</text>
</comment>
<keyword evidence="2" id="KW-0472">Membrane</keyword>
<dbReference type="AlphaFoldDB" id="W9URQ1"/>
<keyword evidence="2" id="KW-0812">Transmembrane</keyword>
<reference evidence="3 4" key="2">
    <citation type="journal article" date="2015" name="Syst. Appl. Microbiol.">
        <title>Nitrincola nitratireducens sp. nov. isolated from a haloalkaline crater lake.</title>
        <authorList>
            <person name="Singh A."/>
            <person name="Vaidya B."/>
            <person name="Tanuku N.R."/>
            <person name="Pinnaka A.K."/>
        </authorList>
    </citation>
    <scope>NUCLEOTIDE SEQUENCE [LARGE SCALE GENOMIC DNA]</scope>
    <source>
        <strain evidence="3 4">AK23</strain>
    </source>
</reference>
<dbReference type="EMBL" id="AONB01000020">
    <property type="protein sequence ID" value="EXJ09784.1"/>
    <property type="molecule type" value="Genomic_DNA"/>
</dbReference>
<dbReference type="InterPro" id="IPR008557">
    <property type="entry name" value="PhoX"/>
</dbReference>
<dbReference type="PATRIC" id="fig|1229521.3.peg.3312"/>
<dbReference type="PROSITE" id="PS51318">
    <property type="entry name" value="TAT"/>
    <property type="match status" value="1"/>
</dbReference>
<dbReference type="PANTHER" id="PTHR35399:SF2">
    <property type="entry name" value="DUF839 DOMAIN-CONTAINING PROTEIN"/>
    <property type="match status" value="1"/>
</dbReference>
<dbReference type="Proteomes" id="UP000019464">
    <property type="component" value="Unassembled WGS sequence"/>
</dbReference>
<evidence type="ECO:0000256" key="2">
    <source>
        <dbReference type="SAM" id="Phobius"/>
    </source>
</evidence>
<reference evidence="4" key="1">
    <citation type="submission" date="2012-11" db="EMBL/GenBank/DDBJ databases">
        <authorList>
            <person name="Singh A."/>
            <person name="Pinnaka A.K."/>
            <person name="Vaidya B."/>
        </authorList>
    </citation>
    <scope>NUCLEOTIDE SEQUENCE [LARGE SCALE GENOMIC DNA]</scope>
    <source>
        <strain evidence="4">AK23</strain>
    </source>
</reference>
<gene>
    <name evidence="3" type="ORF">D791_03279</name>
</gene>
<dbReference type="Pfam" id="PF05787">
    <property type="entry name" value="PhoX"/>
    <property type="match status" value="1"/>
</dbReference>
<evidence type="ECO:0000313" key="4">
    <source>
        <dbReference type="Proteomes" id="UP000019464"/>
    </source>
</evidence>
<keyword evidence="4" id="KW-1185">Reference proteome</keyword>
<accession>W9URQ1</accession>
<protein>
    <submittedName>
        <fullName evidence="3">Putative phosphatase</fullName>
    </submittedName>
</protein>
<dbReference type="PANTHER" id="PTHR35399">
    <property type="entry name" value="SLR8030 PROTEIN"/>
    <property type="match status" value="1"/>
</dbReference>
<evidence type="ECO:0000313" key="3">
    <source>
        <dbReference type="EMBL" id="EXJ09784.1"/>
    </source>
</evidence>
<sequence length="433" mass="47663">MKNTQSTILSIDNHEGDEPLSNHSDNASFQSIIEKRMSRRTMMKGSLGTALMGFFATTAYSPLAAAGSNKHSPLIGFEAIDVSAADTVTLPKGYKHQVMLPWGQPISGHQPAFDPLTNSGEDQAHQVGSHHDGMHFFPIEGKDPYQGSSEDGLLVMNHEYVEPRFMHASAQGKELSRNAVPLKADGQRDADEVLKEIHGHGVSVVRVKKQANGDWAVEADPRNRRIHGLTEMEISGPVRGTDFVKTKFSPDGTKTRGTLNNCAHGVTPWNTYLAAEENWAGYFINHGEQPREQTRYGVTKEGSGRYAWELADTGADEFVRYDVTPKGASATEDYRNEANAFGWMVEIDPFNPDVAPVKRTQLGRFAHEALCSSLPLKVSQLFATPETMRVLSTYTNTSVLSLTKRRQQAVICWTTVPCTLRVSMKTALAIGCL</sequence>
<keyword evidence="2" id="KW-1133">Transmembrane helix</keyword>